<feature type="region of interest" description="Disordered" evidence="1">
    <location>
        <begin position="1"/>
        <end position="23"/>
    </location>
</feature>
<feature type="compositionally biased region" description="Low complexity" evidence="1">
    <location>
        <begin position="1"/>
        <end position="21"/>
    </location>
</feature>
<name>A0A178ZT42_9EURO</name>
<dbReference type="Proteomes" id="UP000078343">
    <property type="component" value="Unassembled WGS sequence"/>
</dbReference>
<evidence type="ECO:0000313" key="2">
    <source>
        <dbReference type="EMBL" id="OAP62980.1"/>
    </source>
</evidence>
<dbReference type="OrthoDB" id="5296805at2759"/>
<sequence length="578" mass="64031">MSGEDSPLFLHSSPLPHLTSSPDDEVPVLVQEAQEVEALEPAFDSFLASHDDAFFDVFDRQVDLIRSRSQAFEDGHVTVYDKALLVLTQNGNSLNNPAAIRFYCREYLNIEIGTREATQEWTAKLQQTTQVPGDLRQELAAGKTSLAQKDAGEKRARLLPVDPNLRKDMEPRLAVLWTVYETARAEYLAVIDKDDNEQTAKRAKFLRDTAENILLYLENRVADPLMIAELEGTFNHAKNTAVCLSGGKKRKFDPSEMNKVKGTPLGPSLPFRKDKYRLSGGRPDAGAYKHHQHRQLHPDVSSGYAGGGGGSEMMTRSYGWASSDLPPSGHGHPRRIRYFNTNPYQDLDVPPLGYPSAPAAPSRDYQRSYDHVEGEYGSGLGPYNAAVSSVLPTRGMSGSRTRIPFDERGSPAVSEYQENIKHERENSPTVATASRLPRITTEEQDEDDTTTSTEHTPATEAVVVSARGRPRSIEKEGKGGGGGGWGGYSDIDRGAYSRNRDQDREHQHDHPDDHDHEQMDDRGRPKNPLLGRGDSSAHYSNYGGNRLVDSYVPARNGSLGPGHGRVRGRSQSHRRRVP</sequence>
<protein>
    <submittedName>
        <fullName evidence="2">Uncharacterized protein</fullName>
    </submittedName>
</protein>
<proteinExistence type="predicted"/>
<keyword evidence="3" id="KW-1185">Reference proteome</keyword>
<dbReference type="AlphaFoldDB" id="A0A178ZT42"/>
<feature type="compositionally biased region" description="Basic and acidic residues" evidence="1">
    <location>
        <begin position="490"/>
        <end position="524"/>
    </location>
</feature>
<feature type="compositionally biased region" description="Basic residues" evidence="1">
    <location>
        <begin position="564"/>
        <end position="578"/>
    </location>
</feature>
<feature type="region of interest" description="Disordered" evidence="1">
    <location>
        <begin position="418"/>
        <end position="578"/>
    </location>
</feature>
<evidence type="ECO:0000256" key="1">
    <source>
        <dbReference type="SAM" id="MobiDB-lite"/>
    </source>
</evidence>
<dbReference type="RefSeq" id="XP_018696347.1">
    <property type="nucleotide sequence ID" value="XM_018833723.1"/>
</dbReference>
<dbReference type="GeneID" id="30006377"/>
<comment type="caution">
    <text evidence="2">The sequence shown here is derived from an EMBL/GenBank/DDBJ whole genome shotgun (WGS) entry which is preliminary data.</text>
</comment>
<accession>A0A178ZT42</accession>
<organism evidence="2 3">
    <name type="scientific">Fonsecaea erecta</name>
    <dbReference type="NCBI Taxonomy" id="1367422"/>
    <lineage>
        <taxon>Eukaryota</taxon>
        <taxon>Fungi</taxon>
        <taxon>Dikarya</taxon>
        <taxon>Ascomycota</taxon>
        <taxon>Pezizomycotina</taxon>
        <taxon>Eurotiomycetes</taxon>
        <taxon>Chaetothyriomycetidae</taxon>
        <taxon>Chaetothyriales</taxon>
        <taxon>Herpotrichiellaceae</taxon>
        <taxon>Fonsecaea</taxon>
    </lineage>
</organism>
<gene>
    <name evidence="2" type="ORF">AYL99_02207</name>
</gene>
<dbReference type="EMBL" id="LVYI01000002">
    <property type="protein sequence ID" value="OAP62980.1"/>
    <property type="molecule type" value="Genomic_DNA"/>
</dbReference>
<feature type="compositionally biased region" description="Low complexity" evidence="1">
    <location>
        <begin position="450"/>
        <end position="460"/>
    </location>
</feature>
<feature type="region of interest" description="Disordered" evidence="1">
    <location>
        <begin position="254"/>
        <end position="273"/>
    </location>
</feature>
<evidence type="ECO:0000313" key="3">
    <source>
        <dbReference type="Proteomes" id="UP000078343"/>
    </source>
</evidence>
<reference evidence="2 3" key="1">
    <citation type="submission" date="2016-04" db="EMBL/GenBank/DDBJ databases">
        <title>Draft genome of Fonsecaea erecta CBS 125763.</title>
        <authorList>
            <person name="Weiss V.A."/>
            <person name="Vicente V.A."/>
            <person name="Raittz R.T."/>
            <person name="Moreno L.F."/>
            <person name="De Souza E.M."/>
            <person name="Pedrosa F.O."/>
            <person name="Steffens M.B."/>
            <person name="Faoro H."/>
            <person name="Tadra-Sfeir M.Z."/>
            <person name="Najafzadeh M.J."/>
            <person name="Felipe M.S."/>
            <person name="Teixeira M."/>
            <person name="Sun J."/>
            <person name="Xi L."/>
            <person name="Gomes R."/>
            <person name="De Azevedo C.M."/>
            <person name="Salgado C.G."/>
            <person name="Da Silva M.B."/>
            <person name="Nascimento M.F."/>
            <person name="Queiroz-Telles F."/>
            <person name="Attili D.S."/>
            <person name="Gorbushina A."/>
        </authorList>
    </citation>
    <scope>NUCLEOTIDE SEQUENCE [LARGE SCALE GENOMIC DNA]</scope>
    <source>
        <strain evidence="2 3">CBS 125763</strain>
    </source>
</reference>
<feature type="region of interest" description="Disordered" evidence="1">
    <location>
        <begin position="287"/>
        <end position="308"/>
    </location>
</feature>